<protein>
    <submittedName>
        <fullName evidence="1">Acyl-CoA carboxylase subunit epsilon</fullName>
    </submittedName>
</protein>
<proteinExistence type="predicted"/>
<dbReference type="Proteomes" id="UP000648352">
    <property type="component" value="Unassembled WGS sequence"/>
</dbReference>
<sequence>MSTPDTDPIRVEVRRGAPDDIELAAVVAVVTEAYDREAATAVVDDPPVRGGWEMSARGLRRPFDRDAGWVRGIG</sequence>
<organism evidence="1 2">
    <name type="scientific">Microbacterium pullorum</name>
    <dbReference type="NCBI Taxonomy" id="2762236"/>
    <lineage>
        <taxon>Bacteria</taxon>
        <taxon>Bacillati</taxon>
        <taxon>Actinomycetota</taxon>
        <taxon>Actinomycetes</taxon>
        <taxon>Micrococcales</taxon>
        <taxon>Microbacteriaceae</taxon>
        <taxon>Microbacterium</taxon>
    </lineage>
</organism>
<name>A0ABR8S1A9_9MICO</name>
<evidence type="ECO:0000313" key="1">
    <source>
        <dbReference type="EMBL" id="MBD7957245.1"/>
    </source>
</evidence>
<dbReference type="RefSeq" id="WP_191718423.1">
    <property type="nucleotide sequence ID" value="NZ_JACSQP010000003.1"/>
</dbReference>
<evidence type="ECO:0000313" key="2">
    <source>
        <dbReference type="Proteomes" id="UP000648352"/>
    </source>
</evidence>
<dbReference type="EMBL" id="JACSQP010000003">
    <property type="protein sequence ID" value="MBD7957245.1"/>
    <property type="molecule type" value="Genomic_DNA"/>
</dbReference>
<comment type="caution">
    <text evidence="1">The sequence shown here is derived from an EMBL/GenBank/DDBJ whole genome shotgun (WGS) entry which is preliminary data.</text>
</comment>
<dbReference type="InterPro" id="IPR032716">
    <property type="entry name" value="ACC_epsilon"/>
</dbReference>
<accession>A0ABR8S1A9</accession>
<keyword evidence="2" id="KW-1185">Reference proteome</keyword>
<reference evidence="1 2" key="1">
    <citation type="submission" date="2020-08" db="EMBL/GenBank/DDBJ databases">
        <title>A Genomic Blueprint of the Chicken Gut Microbiome.</title>
        <authorList>
            <person name="Gilroy R."/>
            <person name="Ravi A."/>
            <person name="Getino M."/>
            <person name="Pursley I."/>
            <person name="Horton D.L."/>
            <person name="Alikhan N.-F."/>
            <person name="Baker D."/>
            <person name="Gharbi K."/>
            <person name="Hall N."/>
            <person name="Watson M."/>
            <person name="Adriaenssens E.M."/>
            <person name="Foster-Nyarko E."/>
            <person name="Jarju S."/>
            <person name="Secka A."/>
            <person name="Antonio M."/>
            <person name="Oren A."/>
            <person name="Chaudhuri R."/>
            <person name="La Ragione R.M."/>
            <person name="Hildebrand F."/>
            <person name="Pallen M.J."/>
        </authorList>
    </citation>
    <scope>NUCLEOTIDE SEQUENCE [LARGE SCALE GENOMIC DNA]</scope>
    <source>
        <strain evidence="1 2">Sa4CUA7</strain>
    </source>
</reference>
<gene>
    <name evidence="1" type="ORF">H9651_06315</name>
</gene>
<dbReference type="Pfam" id="PF13822">
    <property type="entry name" value="ACC_epsilon"/>
    <property type="match status" value="1"/>
</dbReference>